<gene>
    <name evidence="1" type="ORF">LCGC14_1996890</name>
</gene>
<proteinExistence type="predicted"/>
<feature type="non-terminal residue" evidence="1">
    <location>
        <position position="224"/>
    </location>
</feature>
<dbReference type="AlphaFoldDB" id="A0A0F9F4K6"/>
<name>A0A0F9F4K6_9ZZZZ</name>
<sequence length="224" mass="24255">MNLLEIRDEIRVLSDELQEAPLGLMTDVQLDSIINRGQKRLMMALIDTCPWYFRKEVDISLVITQREYNISSDLGIDGNIVINTANQKLDFDEGGGALVATITAATYTPATLLTEMKTQLESAGALTYTITYSGKIFRISASAGTLNLNAATGPNIANGIWATIGFAATDLSGFNNYAGNYAIDVGSFLMFESILQQNAGSKPVPLIYLNPTDNFLHETIGSTA</sequence>
<comment type="caution">
    <text evidence="1">The sequence shown here is derived from an EMBL/GenBank/DDBJ whole genome shotgun (WGS) entry which is preliminary data.</text>
</comment>
<reference evidence="1" key="1">
    <citation type="journal article" date="2015" name="Nature">
        <title>Complex archaea that bridge the gap between prokaryotes and eukaryotes.</title>
        <authorList>
            <person name="Spang A."/>
            <person name="Saw J.H."/>
            <person name="Jorgensen S.L."/>
            <person name="Zaremba-Niedzwiedzka K."/>
            <person name="Martijn J."/>
            <person name="Lind A.E."/>
            <person name="van Eijk R."/>
            <person name="Schleper C."/>
            <person name="Guy L."/>
            <person name="Ettema T.J."/>
        </authorList>
    </citation>
    <scope>NUCLEOTIDE SEQUENCE</scope>
</reference>
<dbReference type="EMBL" id="LAZR01022627">
    <property type="protein sequence ID" value="KKL81223.1"/>
    <property type="molecule type" value="Genomic_DNA"/>
</dbReference>
<organism evidence="1">
    <name type="scientific">marine sediment metagenome</name>
    <dbReference type="NCBI Taxonomy" id="412755"/>
    <lineage>
        <taxon>unclassified sequences</taxon>
        <taxon>metagenomes</taxon>
        <taxon>ecological metagenomes</taxon>
    </lineage>
</organism>
<accession>A0A0F9F4K6</accession>
<protein>
    <submittedName>
        <fullName evidence="1">Uncharacterized protein</fullName>
    </submittedName>
</protein>
<evidence type="ECO:0000313" key="1">
    <source>
        <dbReference type="EMBL" id="KKL81223.1"/>
    </source>
</evidence>